<dbReference type="AlphaFoldDB" id="A0AAU8HSY4"/>
<evidence type="ECO:0000256" key="5">
    <source>
        <dbReference type="ARBA" id="ARBA00037974"/>
    </source>
</evidence>
<dbReference type="GO" id="GO:0030170">
    <property type="term" value="F:pyridoxal phosphate binding"/>
    <property type="evidence" value="ECO:0007669"/>
    <property type="project" value="InterPro"/>
</dbReference>
<keyword evidence="3" id="KW-0663">Pyridoxal phosphate</keyword>
<dbReference type="SUPFAM" id="SSF53383">
    <property type="entry name" value="PLP-dependent transferases"/>
    <property type="match status" value="1"/>
</dbReference>
<comment type="cofactor">
    <cofactor evidence="1">
        <name>pyridoxal 5'-phosphate</name>
        <dbReference type="ChEBI" id="CHEBI:597326"/>
    </cofactor>
</comment>
<dbReference type="GO" id="GO:0047804">
    <property type="term" value="F:cysteine-S-conjugate beta-lyase activity"/>
    <property type="evidence" value="ECO:0007669"/>
    <property type="project" value="UniProtKB-EC"/>
</dbReference>
<protein>
    <recommendedName>
        <fullName evidence="2">cysteine-S-conjugate beta-lyase</fullName>
        <ecNumber evidence="2">4.4.1.13</ecNumber>
    </recommendedName>
</protein>
<comment type="similarity">
    <text evidence="5">Belongs to the class-II pyridoxal-phosphate-dependent aminotransferase family. MalY/PatB cystathionine beta-lyase subfamily.</text>
</comment>
<keyword evidence="4 7" id="KW-0456">Lyase</keyword>
<dbReference type="InterPro" id="IPR015422">
    <property type="entry name" value="PyrdxlP-dep_Trfase_small"/>
</dbReference>
<dbReference type="InterPro" id="IPR015421">
    <property type="entry name" value="PyrdxlP-dep_Trfase_major"/>
</dbReference>
<dbReference type="Pfam" id="PF00155">
    <property type="entry name" value="Aminotran_1_2"/>
    <property type="match status" value="1"/>
</dbReference>
<dbReference type="EMBL" id="CP159485">
    <property type="protein sequence ID" value="XCI28666.1"/>
    <property type="molecule type" value="Genomic_DNA"/>
</dbReference>
<organism evidence="7">
    <name type="scientific">Proteinivorax hydrogeniformans</name>
    <dbReference type="NCBI Taxonomy" id="1826727"/>
    <lineage>
        <taxon>Bacteria</taxon>
        <taxon>Bacillati</taxon>
        <taxon>Bacillota</taxon>
        <taxon>Clostridia</taxon>
        <taxon>Eubacteriales</taxon>
        <taxon>Proteinivoracaceae</taxon>
        <taxon>Proteinivorax</taxon>
    </lineage>
</organism>
<dbReference type="CDD" id="cd00609">
    <property type="entry name" value="AAT_like"/>
    <property type="match status" value="1"/>
</dbReference>
<evidence type="ECO:0000256" key="4">
    <source>
        <dbReference type="ARBA" id="ARBA00023239"/>
    </source>
</evidence>
<dbReference type="EC" id="4.4.1.13" evidence="2"/>
<feature type="domain" description="Aminotransferase class I/classII large" evidence="6">
    <location>
        <begin position="29"/>
        <end position="380"/>
    </location>
</feature>
<evidence type="ECO:0000313" key="7">
    <source>
        <dbReference type="EMBL" id="XCI28666.1"/>
    </source>
</evidence>
<accession>A0AAU8HSY4</accession>
<sequence>MIKFEKSVDRRDTDSMKYDGVEDLYNVKDVIPMWVADMDFAAPQEVISALKLKVEHGIFGYPGNTFKYYEAVVNWMKRRHNWEISEDWIFPAPGVVPAITAILEEITQPNDKVIIQSPVYHHFYNMVHKVGCEVVDSPLVERNGKYEMDFEGLERLICNNVKAFVLCSPHNPVGRVWSKKELQKLGELCLKHNVTVISDEIHNDLVFKPNKHTIFTEVDPQFVDNTIICTAPSKTFNLAGLQTANIIVPGENLRKIVGEKFSKVYNSFPNTMGIEATKAVYKYGDSWLDELLDYVERNIDYLQEYIEDKMPQIKLIRPQGTYLVWLDMKEVDTKGLSAFEFTLQNAKVVAEPGEKYGGPSSSIRLNLACHKKTLEKALKQLSSALQSK</sequence>
<dbReference type="InterPro" id="IPR015424">
    <property type="entry name" value="PyrdxlP-dep_Trfase"/>
</dbReference>
<dbReference type="PANTHER" id="PTHR43525">
    <property type="entry name" value="PROTEIN MALY"/>
    <property type="match status" value="1"/>
</dbReference>
<proteinExistence type="inferred from homology"/>
<gene>
    <name evidence="7" type="ORF">PRVXH_002633</name>
</gene>
<dbReference type="Gene3D" id="3.90.1150.10">
    <property type="entry name" value="Aspartate Aminotransferase, domain 1"/>
    <property type="match status" value="1"/>
</dbReference>
<dbReference type="PANTHER" id="PTHR43525:SF1">
    <property type="entry name" value="PROTEIN MALY"/>
    <property type="match status" value="1"/>
</dbReference>
<dbReference type="NCBIfam" id="TIGR04350">
    <property type="entry name" value="C_S_lyase_PatB"/>
    <property type="match status" value="1"/>
</dbReference>
<evidence type="ECO:0000259" key="6">
    <source>
        <dbReference type="Pfam" id="PF00155"/>
    </source>
</evidence>
<reference evidence="7" key="1">
    <citation type="journal article" date="2018" name="Antonie Van Leeuwenhoek">
        <title>Proteinivorax hydrogeniformans sp. nov., an anaerobic, haloalkaliphilic bacterium fermenting proteinaceous compounds with high hydrogen production.</title>
        <authorList>
            <person name="Boltyanskaya Y."/>
            <person name="Detkova E."/>
            <person name="Pimenov N."/>
            <person name="Kevbrin V."/>
        </authorList>
    </citation>
    <scope>NUCLEOTIDE SEQUENCE</scope>
    <source>
        <strain evidence="7">Z-710</strain>
    </source>
</reference>
<evidence type="ECO:0000256" key="2">
    <source>
        <dbReference type="ARBA" id="ARBA00012224"/>
    </source>
</evidence>
<dbReference type="Gene3D" id="3.40.640.10">
    <property type="entry name" value="Type I PLP-dependent aspartate aminotransferase-like (Major domain)"/>
    <property type="match status" value="1"/>
</dbReference>
<dbReference type="RefSeq" id="WP_353893218.1">
    <property type="nucleotide sequence ID" value="NZ_CP159485.1"/>
</dbReference>
<evidence type="ECO:0000256" key="3">
    <source>
        <dbReference type="ARBA" id="ARBA00022898"/>
    </source>
</evidence>
<dbReference type="InterPro" id="IPR004839">
    <property type="entry name" value="Aminotransferase_I/II_large"/>
</dbReference>
<reference evidence="7" key="2">
    <citation type="submission" date="2024-06" db="EMBL/GenBank/DDBJ databases">
        <authorList>
            <person name="Petrova K.O."/>
            <person name="Toshchakov S.V."/>
            <person name="Boltjanskaja Y.V."/>
            <person name="Kevbrin V.V."/>
        </authorList>
    </citation>
    <scope>NUCLEOTIDE SEQUENCE</scope>
    <source>
        <strain evidence="7">Z-710</strain>
    </source>
</reference>
<dbReference type="InterPro" id="IPR027619">
    <property type="entry name" value="C-S_lyase_PatB-like"/>
</dbReference>
<evidence type="ECO:0000256" key="1">
    <source>
        <dbReference type="ARBA" id="ARBA00001933"/>
    </source>
</evidence>
<name>A0AAU8HSY4_9FIRM</name>
<dbReference type="InterPro" id="IPR051798">
    <property type="entry name" value="Class-II_PLP-Dep_Aminotrans"/>
</dbReference>